<evidence type="ECO:0000259" key="9">
    <source>
        <dbReference type="PROSITE" id="PS50991"/>
    </source>
</evidence>
<dbReference type="NCBIfam" id="TIGR03217">
    <property type="entry name" value="4OH_2_O_val_ald"/>
    <property type="match status" value="1"/>
</dbReference>
<dbReference type="CDD" id="cd07943">
    <property type="entry name" value="DRE_TIM_HOA"/>
    <property type="match status" value="1"/>
</dbReference>
<dbReference type="InterPro" id="IPR013785">
    <property type="entry name" value="Aldolase_TIM"/>
</dbReference>
<comment type="catalytic activity">
    <reaction evidence="6">
        <text>(S)-4-hydroxy-2-oxohexanoate = propanal + pyruvate</text>
        <dbReference type="Rhea" id="RHEA:36003"/>
        <dbReference type="ChEBI" id="CHEBI:15361"/>
        <dbReference type="ChEBI" id="CHEBI:17153"/>
        <dbReference type="ChEBI" id="CHEBI:73142"/>
        <dbReference type="EC" id="4.1.3.43"/>
    </reaction>
    <physiologicalReaction direction="left-to-right" evidence="6">
        <dbReference type="Rhea" id="RHEA:36004"/>
    </physiologicalReaction>
</comment>
<feature type="binding site" evidence="7">
    <location>
        <position position="177"/>
    </location>
    <ligand>
        <name>substrate</name>
    </ligand>
</feature>
<evidence type="ECO:0000256" key="2">
    <source>
        <dbReference type="ARBA" id="ARBA00022723"/>
    </source>
</evidence>
<feature type="binding site" evidence="7">
    <location>
        <position position="204"/>
    </location>
    <ligand>
        <name>substrate</name>
    </ligand>
</feature>
<evidence type="ECO:0000256" key="1">
    <source>
        <dbReference type="ARBA" id="ARBA00008944"/>
    </source>
</evidence>
<feature type="binding site" evidence="7">
    <location>
        <position position="206"/>
    </location>
    <ligand>
        <name>Mn(2+)</name>
        <dbReference type="ChEBI" id="CHEBI:29035"/>
    </ligand>
</feature>
<evidence type="ECO:0000256" key="3">
    <source>
        <dbReference type="ARBA" id="ARBA00022797"/>
    </source>
</evidence>
<dbReference type="GO" id="GO:0008701">
    <property type="term" value="F:4-hydroxy-2-oxovalerate aldolase activity"/>
    <property type="evidence" value="ECO:0007669"/>
    <property type="project" value="UniProtKB-EC"/>
</dbReference>
<evidence type="ECO:0000256" key="4">
    <source>
        <dbReference type="ARBA" id="ARBA00023211"/>
    </source>
</evidence>
<dbReference type="NCBIfam" id="NF006049">
    <property type="entry name" value="PRK08195.1"/>
    <property type="match status" value="1"/>
</dbReference>
<evidence type="ECO:0000256" key="7">
    <source>
        <dbReference type="HAMAP-Rule" id="MF_01656"/>
    </source>
</evidence>
<comment type="catalytic activity">
    <reaction evidence="7">
        <text>(S)-4-hydroxy-2-oxopentanoate = acetaldehyde + pyruvate</text>
        <dbReference type="Rhea" id="RHEA:22624"/>
        <dbReference type="ChEBI" id="CHEBI:15343"/>
        <dbReference type="ChEBI" id="CHEBI:15361"/>
        <dbReference type="ChEBI" id="CHEBI:73143"/>
        <dbReference type="EC" id="4.1.3.39"/>
    </reaction>
</comment>
<protein>
    <recommendedName>
        <fullName evidence="7 8">4-hydroxy-2-oxovalerate aldolase</fullName>
        <shortName evidence="7">HOA</shortName>
        <ecNumber evidence="7 8">4.1.3.39</ecNumber>
    </recommendedName>
    <alternativeName>
        <fullName evidence="7">4-hydroxy-2-keto-pentanoic acid aldolase</fullName>
    </alternativeName>
    <alternativeName>
        <fullName evidence="7">4-hydroxy-2-oxopentanoate aldolase</fullName>
    </alternativeName>
</protein>
<evidence type="ECO:0000313" key="11">
    <source>
        <dbReference type="Proteomes" id="UP001183809"/>
    </source>
</evidence>
<organism evidence="10 11">
    <name type="scientific">Streptomyces gibsoniae</name>
    <dbReference type="NCBI Taxonomy" id="3075529"/>
    <lineage>
        <taxon>Bacteria</taxon>
        <taxon>Bacillati</taxon>
        <taxon>Actinomycetota</taxon>
        <taxon>Actinomycetes</taxon>
        <taxon>Kitasatosporales</taxon>
        <taxon>Streptomycetaceae</taxon>
        <taxon>Streptomyces</taxon>
    </lineage>
</organism>
<dbReference type="InterPro" id="IPR000891">
    <property type="entry name" value="PYR_CT"/>
</dbReference>
<dbReference type="InterPro" id="IPR017629">
    <property type="entry name" value="4OH_2_O-val_aldolase"/>
</dbReference>
<sequence>MNTPTHQPADARGHVLIHDPSLRDGHHAVRHQLGAGQLRAYAEAANTAGVPVVEVGHGNGLGASSLQAGQALLADDEMLAVVREALTDSRMAVFMLPGWGTTADLRKAIARQVDVVRVGTHCTESDLAERHLGFLRDAGVEAQGVLLMSHMATPERLAKECAQLVSYGASAVGIFDSSGHYLPADVTERITAIREAVDVPVAFHGHNNLGMAVANSIAAVEAGASTLDACARGFGAGAGNTQLEVLVPVLERMGFRTGIDLYGLLDAADIADRELMPAPPTIDSVAVVSGLAGVFSGFKSRVLDISRREGVDPRDVFFELGRRQAVAGQEDLIVDVALALREAQRD</sequence>
<dbReference type="SUPFAM" id="SSF89000">
    <property type="entry name" value="post-HMGL domain-like"/>
    <property type="match status" value="1"/>
</dbReference>
<dbReference type="PANTHER" id="PTHR10277:SF9">
    <property type="entry name" value="2-ISOPROPYLMALATE SYNTHASE 1, CHLOROPLASTIC-RELATED"/>
    <property type="match status" value="1"/>
</dbReference>
<dbReference type="Gene3D" id="1.10.8.60">
    <property type="match status" value="1"/>
</dbReference>
<proteinExistence type="inferred from homology"/>
<name>A0ABU2TU24_9ACTN</name>
<comment type="caution">
    <text evidence="7">Lacks conserved residue(s) required for the propagation of feature annotation.</text>
</comment>
<feature type="site" description="Transition state stabilizer" evidence="7">
    <location>
        <position position="23"/>
    </location>
</feature>
<dbReference type="RefSeq" id="WP_311695661.1">
    <property type="nucleotide sequence ID" value="NZ_JAVREY010000015.1"/>
</dbReference>
<feature type="domain" description="Pyruvate carboxyltransferase" evidence="9">
    <location>
        <begin position="15"/>
        <end position="265"/>
    </location>
</feature>
<gene>
    <name evidence="10" type="primary">dmpG</name>
    <name evidence="10" type="ORF">RM764_15725</name>
</gene>
<evidence type="ECO:0000313" key="10">
    <source>
        <dbReference type="EMBL" id="MDT0464458.1"/>
    </source>
</evidence>
<feature type="binding site" evidence="7">
    <location>
        <position position="24"/>
    </location>
    <ligand>
        <name>Mn(2+)</name>
        <dbReference type="ChEBI" id="CHEBI:29035"/>
    </ligand>
</feature>
<evidence type="ECO:0000256" key="6">
    <source>
        <dbReference type="ARBA" id="ARBA00023518"/>
    </source>
</evidence>
<keyword evidence="2 7" id="KW-0479">Metal-binding</keyword>
<keyword evidence="4 7" id="KW-0464">Manganese</keyword>
<dbReference type="InterPro" id="IPR035685">
    <property type="entry name" value="DRE_TIM_HOA"/>
</dbReference>
<dbReference type="EC" id="4.1.3.39" evidence="7 8"/>
<dbReference type="Pfam" id="PF00682">
    <property type="entry name" value="HMGL-like"/>
    <property type="match status" value="1"/>
</dbReference>
<dbReference type="EMBL" id="JAVREY010000015">
    <property type="protein sequence ID" value="MDT0464458.1"/>
    <property type="molecule type" value="Genomic_DNA"/>
</dbReference>
<dbReference type="Pfam" id="PF07836">
    <property type="entry name" value="DmpG_comm"/>
    <property type="match status" value="1"/>
</dbReference>
<comment type="similarity">
    <text evidence="1 7">Belongs to the 4-hydroxy-2-oxovalerate aldolase family.</text>
</comment>
<accession>A0ABU2TU24</accession>
<reference evidence="11" key="1">
    <citation type="submission" date="2023-07" db="EMBL/GenBank/DDBJ databases">
        <title>30 novel species of actinomycetes from the DSMZ collection.</title>
        <authorList>
            <person name="Nouioui I."/>
        </authorList>
    </citation>
    <scope>NUCLEOTIDE SEQUENCE [LARGE SCALE GENOMIC DNA]</scope>
    <source>
        <strain evidence="11">DSM 41699</strain>
    </source>
</reference>
<feature type="active site" description="Proton acceptor" evidence="7">
    <location>
        <position position="27"/>
    </location>
</feature>
<comment type="caution">
    <text evidence="10">The sequence shown here is derived from an EMBL/GenBank/DDBJ whole genome shotgun (WGS) entry which is preliminary data.</text>
</comment>
<feature type="binding site" evidence="7">
    <location>
        <begin position="23"/>
        <end position="24"/>
    </location>
    <ligand>
        <name>substrate</name>
    </ligand>
</feature>
<dbReference type="SUPFAM" id="SSF51569">
    <property type="entry name" value="Aldolase"/>
    <property type="match status" value="1"/>
</dbReference>
<dbReference type="HAMAP" id="MF_01656">
    <property type="entry name" value="HOA"/>
    <property type="match status" value="1"/>
</dbReference>
<feature type="binding site" evidence="7">
    <location>
        <position position="204"/>
    </location>
    <ligand>
        <name>Mn(2+)</name>
        <dbReference type="ChEBI" id="CHEBI:29035"/>
    </ligand>
</feature>
<keyword evidence="3 7" id="KW-0058">Aromatic hydrocarbons catabolism</keyword>
<keyword evidence="11" id="KW-1185">Reference proteome</keyword>
<evidence type="ECO:0000256" key="8">
    <source>
        <dbReference type="NCBIfam" id="TIGR03217"/>
    </source>
</evidence>
<dbReference type="Proteomes" id="UP001183809">
    <property type="component" value="Unassembled WGS sequence"/>
</dbReference>
<dbReference type="InterPro" id="IPR050073">
    <property type="entry name" value="2-IPM_HCS-like"/>
</dbReference>
<dbReference type="Gene3D" id="3.20.20.70">
    <property type="entry name" value="Aldolase class I"/>
    <property type="match status" value="1"/>
</dbReference>
<evidence type="ECO:0000256" key="5">
    <source>
        <dbReference type="ARBA" id="ARBA00023239"/>
    </source>
</evidence>
<dbReference type="PROSITE" id="PS50991">
    <property type="entry name" value="PYR_CT"/>
    <property type="match status" value="1"/>
</dbReference>
<dbReference type="InterPro" id="IPR012425">
    <property type="entry name" value="DmpG_comm"/>
</dbReference>
<dbReference type="PANTHER" id="PTHR10277">
    <property type="entry name" value="HOMOCITRATE SYNTHASE-RELATED"/>
    <property type="match status" value="1"/>
</dbReference>
<keyword evidence="5 7" id="KW-0456">Lyase</keyword>